<evidence type="ECO:0000256" key="2">
    <source>
        <dbReference type="ARBA" id="ARBA00022801"/>
    </source>
</evidence>
<dbReference type="InterPro" id="IPR017853">
    <property type="entry name" value="GH"/>
</dbReference>
<dbReference type="Pfam" id="PF02156">
    <property type="entry name" value="Glyco_hydro_26"/>
    <property type="match status" value="1"/>
</dbReference>
<keyword evidence="2 4" id="KW-0378">Hydrolase</keyword>
<dbReference type="RefSeq" id="WP_105049860.1">
    <property type="nucleotide sequence ID" value="NZ_CP150661.1"/>
</dbReference>
<dbReference type="PANTHER" id="PTHR40079:SF4">
    <property type="entry name" value="GH26 DOMAIN-CONTAINING PROTEIN-RELATED"/>
    <property type="match status" value="1"/>
</dbReference>
<accession>A0A2P6C7P3</accession>
<keyword evidence="3 4" id="KW-0326">Glycosidase</keyword>
<evidence type="ECO:0000259" key="5">
    <source>
        <dbReference type="PROSITE" id="PS51764"/>
    </source>
</evidence>
<dbReference type="PRINTS" id="PR00739">
    <property type="entry name" value="GLHYDRLASE26"/>
</dbReference>
<dbReference type="GO" id="GO:0006080">
    <property type="term" value="P:substituted mannan metabolic process"/>
    <property type="evidence" value="ECO:0007669"/>
    <property type="project" value="InterPro"/>
</dbReference>
<gene>
    <name evidence="6" type="ORF">BTO14_12820</name>
</gene>
<dbReference type="PROSITE" id="PS51764">
    <property type="entry name" value="GH26"/>
    <property type="match status" value="1"/>
</dbReference>
<dbReference type="EMBL" id="MSCK01000002">
    <property type="protein sequence ID" value="PQJ68922.1"/>
    <property type="molecule type" value="Genomic_DNA"/>
</dbReference>
<feature type="active site" description="Proton donor" evidence="4">
    <location>
        <position position="211"/>
    </location>
</feature>
<feature type="active site" description="Nucleophile" evidence="4">
    <location>
        <position position="315"/>
    </location>
</feature>
<evidence type="ECO:0000256" key="1">
    <source>
        <dbReference type="ARBA" id="ARBA00007754"/>
    </source>
</evidence>
<dbReference type="PROSITE" id="PS51257">
    <property type="entry name" value="PROKAR_LIPOPROTEIN"/>
    <property type="match status" value="1"/>
</dbReference>
<reference evidence="6 7" key="1">
    <citation type="submission" date="2016-12" db="EMBL/GenBank/DDBJ databases">
        <title>Trade-off between light-utilization and light-protection in marine flavobacteria.</title>
        <authorList>
            <person name="Kumagai Y."/>
            <person name="Yoshizawa S."/>
            <person name="Kogure K."/>
            <person name="Iwasaki W."/>
        </authorList>
    </citation>
    <scope>NUCLEOTIDE SEQUENCE [LARGE SCALE GENOMIC DNA]</scope>
    <source>
        <strain evidence="6 7">KCTC 12100</strain>
    </source>
</reference>
<evidence type="ECO:0000313" key="7">
    <source>
        <dbReference type="Proteomes" id="UP000247345"/>
    </source>
</evidence>
<dbReference type="Gene3D" id="3.20.20.80">
    <property type="entry name" value="Glycosidases"/>
    <property type="match status" value="1"/>
</dbReference>
<evidence type="ECO:0000313" key="6">
    <source>
        <dbReference type="EMBL" id="PQJ68922.1"/>
    </source>
</evidence>
<comment type="similarity">
    <text evidence="1 4">Belongs to the glycosyl hydrolase 26 family.</text>
</comment>
<organism evidence="6 7">
    <name type="scientific">Polaribacter butkevichii</name>
    <dbReference type="NCBI Taxonomy" id="218490"/>
    <lineage>
        <taxon>Bacteria</taxon>
        <taxon>Pseudomonadati</taxon>
        <taxon>Bacteroidota</taxon>
        <taxon>Flavobacteriia</taxon>
        <taxon>Flavobacteriales</taxon>
        <taxon>Flavobacteriaceae</taxon>
    </lineage>
</organism>
<dbReference type="OrthoDB" id="9816550at2"/>
<protein>
    <recommendedName>
        <fullName evidence="5">GH26 domain-containing protein</fullName>
    </recommendedName>
</protein>
<dbReference type="Proteomes" id="UP000247345">
    <property type="component" value="Unassembled WGS sequence"/>
</dbReference>
<dbReference type="InterPro" id="IPR000805">
    <property type="entry name" value="Glyco_hydro_26"/>
</dbReference>
<dbReference type="PANTHER" id="PTHR40079">
    <property type="entry name" value="MANNAN ENDO-1,4-BETA-MANNOSIDASE E-RELATED"/>
    <property type="match status" value="1"/>
</dbReference>
<name>A0A2P6C7P3_9FLAO</name>
<feature type="domain" description="GH26" evidence="5">
    <location>
        <begin position="49"/>
        <end position="379"/>
    </location>
</feature>
<comment type="caution">
    <text evidence="6">The sequence shown here is derived from an EMBL/GenBank/DDBJ whole genome shotgun (WGS) entry which is preliminary data.</text>
</comment>
<sequence length="383" mass="43795">MNKYILTLFLVTSVFISCNNEDDSFDPNAKRLPPVITAPINFADPNLNQQGVDLYNRLTNLTQKGIAFGQQQPFGTGNNFPVLNKLENDFFEVAGDHPAIAGFDLELIGLQPDIQSNTAFLLDEFINQFTAAIIKAHENGSIITISWHHVNPNGFGTPNDGSFNDVVKGFLKGGEFREVYIKRLARAARLLNKLVDANGNSIPVLFRPWHEMNGDFFFWGEGFRTTEEYIQLWRDTVQILSEDFNVHNLLYVYSPNFVANRSEYLRNYPGDEFVDILGIDIYDFQNRKFLSTALRNLEIVENISIEKNMLFALTETGLTNVVDNTWWTESLYKAIRASSISYVMIWRNDMTSFFHAPFLGHPSENNFKEFLDKEVILLSKDIL</sequence>
<dbReference type="InterPro" id="IPR022790">
    <property type="entry name" value="GH26_dom"/>
</dbReference>
<evidence type="ECO:0000256" key="4">
    <source>
        <dbReference type="PROSITE-ProRule" id="PRU01100"/>
    </source>
</evidence>
<dbReference type="SUPFAM" id="SSF51445">
    <property type="entry name" value="(Trans)glycosidases"/>
    <property type="match status" value="1"/>
</dbReference>
<dbReference type="GO" id="GO:0016985">
    <property type="term" value="F:mannan endo-1,4-beta-mannosidase activity"/>
    <property type="evidence" value="ECO:0007669"/>
    <property type="project" value="InterPro"/>
</dbReference>
<dbReference type="AlphaFoldDB" id="A0A2P6C7P3"/>
<proteinExistence type="inferred from homology"/>
<evidence type="ECO:0000256" key="3">
    <source>
        <dbReference type="ARBA" id="ARBA00023295"/>
    </source>
</evidence>
<keyword evidence="7" id="KW-1185">Reference proteome</keyword>